<dbReference type="SUPFAM" id="SSF159127">
    <property type="entry name" value="HupF/HypC-like"/>
    <property type="match status" value="1"/>
</dbReference>
<dbReference type="GO" id="GO:0005506">
    <property type="term" value="F:iron ion binding"/>
    <property type="evidence" value="ECO:0007669"/>
    <property type="project" value="TreeGrafter"/>
</dbReference>
<dbReference type="InterPro" id="IPR001109">
    <property type="entry name" value="Hydrogenase_HupF/HypC"/>
</dbReference>
<dbReference type="Gene3D" id="2.30.30.140">
    <property type="match status" value="1"/>
</dbReference>
<reference evidence="2 3" key="1">
    <citation type="submission" date="2019-02" db="EMBL/GenBank/DDBJ databases">
        <title>Deep-cultivation of Planctomycetes and their phenomic and genomic characterization uncovers novel biology.</title>
        <authorList>
            <person name="Wiegand S."/>
            <person name="Jogler M."/>
            <person name="Boedeker C."/>
            <person name="Pinto D."/>
            <person name="Vollmers J."/>
            <person name="Rivas-Marin E."/>
            <person name="Kohn T."/>
            <person name="Peeters S.H."/>
            <person name="Heuer A."/>
            <person name="Rast P."/>
            <person name="Oberbeckmann S."/>
            <person name="Bunk B."/>
            <person name="Jeske O."/>
            <person name="Meyerdierks A."/>
            <person name="Storesund J.E."/>
            <person name="Kallscheuer N."/>
            <person name="Luecker S."/>
            <person name="Lage O.M."/>
            <person name="Pohl T."/>
            <person name="Merkel B.J."/>
            <person name="Hornburger P."/>
            <person name="Mueller R.-W."/>
            <person name="Bruemmer F."/>
            <person name="Labrenz M."/>
            <person name="Spormann A.M."/>
            <person name="Op den Camp H."/>
            <person name="Overmann J."/>
            <person name="Amann R."/>
            <person name="Jetten M.S.M."/>
            <person name="Mascher T."/>
            <person name="Medema M.H."/>
            <person name="Devos D.P."/>
            <person name="Kaster A.-K."/>
            <person name="Ovreas L."/>
            <person name="Rohde M."/>
            <person name="Galperin M.Y."/>
            <person name="Jogler C."/>
        </authorList>
    </citation>
    <scope>NUCLEOTIDE SEQUENCE [LARGE SCALE GENOMIC DNA]</scope>
    <source>
        <strain evidence="2 3">Pla85_3_4</strain>
    </source>
</reference>
<evidence type="ECO:0000256" key="1">
    <source>
        <dbReference type="ARBA" id="ARBA00006018"/>
    </source>
</evidence>
<protein>
    <submittedName>
        <fullName evidence="2">Hydrogenase isoenzymes formation protein HypC</fullName>
    </submittedName>
</protein>
<sequence>MCLGIPGKVIETYREHDMLMGKVDFGGVFKRICLEHTPSAEPGQYVIVHVGFSLQVIDEAEAQLVFSFLKEMDELGELETPEP</sequence>
<gene>
    <name evidence="2" type="primary">hypC</name>
    <name evidence="2" type="ORF">Pla8534_70770</name>
</gene>
<dbReference type="AlphaFoldDB" id="A0A518E4Z2"/>
<dbReference type="Proteomes" id="UP000317648">
    <property type="component" value="Chromosome"/>
</dbReference>
<dbReference type="PROSITE" id="PS01097">
    <property type="entry name" value="HUPF_HYPC"/>
    <property type="match status" value="1"/>
</dbReference>
<dbReference type="InterPro" id="IPR019812">
    <property type="entry name" value="Hydgase_assmbl_chp_CS"/>
</dbReference>
<dbReference type="GO" id="GO:0051604">
    <property type="term" value="P:protein maturation"/>
    <property type="evidence" value="ECO:0007669"/>
    <property type="project" value="TreeGrafter"/>
</dbReference>
<evidence type="ECO:0000313" key="2">
    <source>
        <dbReference type="EMBL" id="QDU99165.1"/>
    </source>
</evidence>
<dbReference type="PANTHER" id="PTHR35177">
    <property type="entry name" value="HYDROGENASE MATURATION FACTOR HYBG"/>
    <property type="match status" value="1"/>
</dbReference>
<comment type="similarity">
    <text evidence="1">Belongs to the HupF/HypC family.</text>
</comment>
<organism evidence="2 3">
    <name type="scientific">Lignipirellula cremea</name>
    <dbReference type="NCBI Taxonomy" id="2528010"/>
    <lineage>
        <taxon>Bacteria</taxon>
        <taxon>Pseudomonadati</taxon>
        <taxon>Planctomycetota</taxon>
        <taxon>Planctomycetia</taxon>
        <taxon>Pirellulales</taxon>
        <taxon>Pirellulaceae</taxon>
        <taxon>Lignipirellula</taxon>
    </lineage>
</organism>
<evidence type="ECO:0000313" key="3">
    <source>
        <dbReference type="Proteomes" id="UP000317648"/>
    </source>
</evidence>
<dbReference type="Pfam" id="PF01455">
    <property type="entry name" value="HupF_HypC"/>
    <property type="match status" value="1"/>
</dbReference>
<dbReference type="PRINTS" id="PR00445">
    <property type="entry name" value="HUPFHYPC"/>
</dbReference>
<keyword evidence="3" id="KW-1185">Reference proteome</keyword>
<dbReference type="OrthoDB" id="9806017at2"/>
<proteinExistence type="inferred from homology"/>
<dbReference type="KEGG" id="lcre:Pla8534_70770"/>
<name>A0A518E4Z2_9BACT</name>
<dbReference type="EMBL" id="CP036433">
    <property type="protein sequence ID" value="QDU99165.1"/>
    <property type="molecule type" value="Genomic_DNA"/>
</dbReference>
<accession>A0A518E4Z2</accession>
<dbReference type="RefSeq" id="WP_145058967.1">
    <property type="nucleotide sequence ID" value="NZ_CP036433.1"/>
</dbReference>
<dbReference type="PANTHER" id="PTHR35177:SF2">
    <property type="entry name" value="HYDROGENASE MATURATION FACTOR HYBG"/>
    <property type="match status" value="1"/>
</dbReference>
<dbReference type="NCBIfam" id="TIGR00074">
    <property type="entry name" value="hypC_hupF"/>
    <property type="match status" value="1"/>
</dbReference>
<dbReference type="GO" id="GO:1902670">
    <property type="term" value="F:carbon dioxide binding"/>
    <property type="evidence" value="ECO:0007669"/>
    <property type="project" value="TreeGrafter"/>
</dbReference>